<dbReference type="InterPro" id="IPR015424">
    <property type="entry name" value="PyrdxlP-dep_Trfase"/>
</dbReference>
<evidence type="ECO:0000256" key="4">
    <source>
        <dbReference type="RuleBase" id="RU362118"/>
    </source>
</evidence>
<accession>A0ABS3LHW6</accession>
<dbReference type="Proteomes" id="UP000664601">
    <property type="component" value="Unassembled WGS sequence"/>
</dbReference>
<comment type="caution">
    <text evidence="5">The sequence shown here is derived from an EMBL/GenBank/DDBJ whole genome shotgun (WGS) entry which is preliminary data.</text>
</comment>
<dbReference type="PANTHER" id="PTHR11808:SF15">
    <property type="entry name" value="CYSTATHIONINE GAMMA-LYASE"/>
    <property type="match status" value="1"/>
</dbReference>
<dbReference type="InterPro" id="IPR015422">
    <property type="entry name" value="PyrdxlP-dep_Trfase_small"/>
</dbReference>
<evidence type="ECO:0000256" key="2">
    <source>
        <dbReference type="ARBA" id="ARBA00009077"/>
    </source>
</evidence>
<dbReference type="PANTHER" id="PTHR11808">
    <property type="entry name" value="TRANS-SULFURATION ENZYME FAMILY MEMBER"/>
    <property type="match status" value="1"/>
</dbReference>
<dbReference type="GO" id="GO:0016740">
    <property type="term" value="F:transferase activity"/>
    <property type="evidence" value="ECO:0007669"/>
    <property type="project" value="UniProtKB-KW"/>
</dbReference>
<dbReference type="Gene3D" id="3.40.640.10">
    <property type="entry name" value="Type I PLP-dependent aspartate aminotransferase-like (Major domain)"/>
    <property type="match status" value="1"/>
</dbReference>
<dbReference type="SUPFAM" id="SSF53383">
    <property type="entry name" value="PLP-dependent transferases"/>
    <property type="match status" value="1"/>
</dbReference>
<keyword evidence="6" id="KW-1185">Reference proteome</keyword>
<dbReference type="InterPro" id="IPR000277">
    <property type="entry name" value="Cys/Met-Metab_PyrdxlP-dep_enz"/>
</dbReference>
<dbReference type="InterPro" id="IPR015421">
    <property type="entry name" value="PyrdxlP-dep_Trfase_major"/>
</dbReference>
<keyword evidence="5" id="KW-0808">Transferase</keyword>
<evidence type="ECO:0000313" key="5">
    <source>
        <dbReference type="EMBL" id="MBO1307969.1"/>
    </source>
</evidence>
<dbReference type="CDD" id="cd00614">
    <property type="entry name" value="CGS_like"/>
    <property type="match status" value="1"/>
</dbReference>
<sequence>MKIESLLVQGISAHNNPYGAIVPPIFLASTYIQPAIGEEQDFAYSRGGNPTRNQVEDLLGQLEEAQYSYAFASGMAATSSVFQLLKHGDKVLLNNNIYGGTFRYLDQLFESRGLEYQLVEDFNHLSEEHFDLTVKMIFIETPSNPLLEVTDIKRISELAHQHGAVVAVDNTFMTAYLQKPLALGADIVTYSATKYLSGHADLIAGAVLTNDQAIGERLKVIQNTLGNILSPFDSYSLIRGIKTLAVRMDRQIENTHKLIVFLQSQAISVNFAGAHSKEEAAIQSSQATGIGAVISFELPEEYDLSVFVQQLKMFPLAVSLGGVESLICHPASMTHESYSQDLREKIGISDRLLRVAVGIENSEDLVADVAQALKQAKGEI</sequence>
<protein>
    <submittedName>
        <fullName evidence="5">PLP-dependent transferase</fullName>
    </submittedName>
</protein>
<organism evidence="5 6">
    <name type="scientific">Candidatus Enterococcus moelleringii</name>
    <dbReference type="NCBI Taxonomy" id="2815325"/>
    <lineage>
        <taxon>Bacteria</taxon>
        <taxon>Bacillati</taxon>
        <taxon>Bacillota</taxon>
        <taxon>Bacilli</taxon>
        <taxon>Lactobacillales</taxon>
        <taxon>Enterococcaceae</taxon>
        <taxon>Enterococcus</taxon>
    </lineage>
</organism>
<gene>
    <name evidence="5" type="ORF">JZO70_17475</name>
</gene>
<proteinExistence type="inferred from homology"/>
<evidence type="ECO:0000256" key="3">
    <source>
        <dbReference type="ARBA" id="ARBA00022898"/>
    </source>
</evidence>
<evidence type="ECO:0000256" key="1">
    <source>
        <dbReference type="ARBA" id="ARBA00001933"/>
    </source>
</evidence>
<reference evidence="5 6" key="1">
    <citation type="submission" date="2021-03" db="EMBL/GenBank/DDBJ databases">
        <title>Enterococcal diversity collection.</title>
        <authorList>
            <person name="Gilmore M.S."/>
            <person name="Schwartzman J."/>
            <person name="Van Tyne D."/>
            <person name="Martin M."/>
            <person name="Earl A.M."/>
            <person name="Manson A.L."/>
            <person name="Straub T."/>
            <person name="Salamzade R."/>
            <person name="Saavedra J."/>
            <person name="Lebreton F."/>
            <person name="Prichula J."/>
            <person name="Schaufler K."/>
            <person name="Gaca A."/>
            <person name="Sgardioli B."/>
            <person name="Wagenaar J."/>
            <person name="Strong T."/>
        </authorList>
    </citation>
    <scope>NUCLEOTIDE SEQUENCE [LARGE SCALE GENOMIC DNA]</scope>
    <source>
        <strain evidence="5 6">669A</strain>
    </source>
</reference>
<dbReference type="RefSeq" id="WP_207674963.1">
    <property type="nucleotide sequence ID" value="NZ_JAFREM010000029.1"/>
</dbReference>
<dbReference type="PIRSF" id="PIRSF001434">
    <property type="entry name" value="CGS"/>
    <property type="match status" value="1"/>
</dbReference>
<comment type="cofactor">
    <cofactor evidence="1 4">
        <name>pyridoxal 5'-phosphate</name>
        <dbReference type="ChEBI" id="CHEBI:597326"/>
    </cofactor>
</comment>
<comment type="similarity">
    <text evidence="2 4">Belongs to the trans-sulfuration enzymes family.</text>
</comment>
<name>A0ABS3LHW6_9ENTE</name>
<dbReference type="EMBL" id="JAFREM010000029">
    <property type="protein sequence ID" value="MBO1307969.1"/>
    <property type="molecule type" value="Genomic_DNA"/>
</dbReference>
<evidence type="ECO:0000313" key="6">
    <source>
        <dbReference type="Proteomes" id="UP000664601"/>
    </source>
</evidence>
<keyword evidence="3 4" id="KW-0663">Pyridoxal phosphate</keyword>
<dbReference type="Gene3D" id="3.90.1150.10">
    <property type="entry name" value="Aspartate Aminotransferase, domain 1"/>
    <property type="match status" value="1"/>
</dbReference>
<dbReference type="Pfam" id="PF01053">
    <property type="entry name" value="Cys_Met_Meta_PP"/>
    <property type="match status" value="1"/>
</dbReference>